<dbReference type="EMBL" id="JAGFNK010000092">
    <property type="protein sequence ID" value="KAI9508416.1"/>
    <property type="molecule type" value="Genomic_DNA"/>
</dbReference>
<organism evidence="1 2">
    <name type="scientific">Russula earlei</name>
    <dbReference type="NCBI Taxonomy" id="71964"/>
    <lineage>
        <taxon>Eukaryota</taxon>
        <taxon>Fungi</taxon>
        <taxon>Dikarya</taxon>
        <taxon>Basidiomycota</taxon>
        <taxon>Agaricomycotina</taxon>
        <taxon>Agaricomycetes</taxon>
        <taxon>Russulales</taxon>
        <taxon>Russulaceae</taxon>
        <taxon>Russula</taxon>
    </lineage>
</organism>
<evidence type="ECO:0000313" key="2">
    <source>
        <dbReference type="Proteomes" id="UP001207468"/>
    </source>
</evidence>
<accession>A0ACC0UAE2</accession>
<reference evidence="1" key="1">
    <citation type="submission" date="2021-03" db="EMBL/GenBank/DDBJ databases">
        <title>Evolutionary priming and transition to the ectomycorrhizal habit in an iconic lineage of mushroom-forming fungi: is preadaptation a requirement?</title>
        <authorList>
            <consortium name="DOE Joint Genome Institute"/>
            <person name="Looney B.P."/>
            <person name="Miyauchi S."/>
            <person name="Morin E."/>
            <person name="Drula E."/>
            <person name="Courty P.E."/>
            <person name="Chicoki N."/>
            <person name="Fauchery L."/>
            <person name="Kohler A."/>
            <person name="Kuo A."/>
            <person name="LaButti K."/>
            <person name="Pangilinan J."/>
            <person name="Lipzen A."/>
            <person name="Riley R."/>
            <person name="Andreopoulos W."/>
            <person name="He G."/>
            <person name="Johnson J."/>
            <person name="Barry K.W."/>
            <person name="Grigoriev I.V."/>
            <person name="Nagy L."/>
            <person name="Hibbett D."/>
            <person name="Henrissat B."/>
            <person name="Matheny P.B."/>
            <person name="Labbe J."/>
            <person name="Martin A.F."/>
        </authorList>
    </citation>
    <scope>NUCLEOTIDE SEQUENCE</scope>
    <source>
        <strain evidence="1">BPL698</strain>
    </source>
</reference>
<comment type="caution">
    <text evidence="1">The sequence shown here is derived from an EMBL/GenBank/DDBJ whole genome shotgun (WGS) entry which is preliminary data.</text>
</comment>
<evidence type="ECO:0000313" key="1">
    <source>
        <dbReference type="EMBL" id="KAI9508416.1"/>
    </source>
</evidence>
<name>A0ACC0UAE2_9AGAM</name>
<gene>
    <name evidence="1" type="ORF">F5148DRAFT_1275754</name>
</gene>
<protein>
    <submittedName>
        <fullName evidence="1">Uncharacterized protein</fullName>
    </submittedName>
</protein>
<sequence>MDALKSVAHHKLTQNGAPAFSSTLSGKTPPSHLRIVWNTRSIHDGKGDTELFYRCFGWLYEHHPRTAIANLSQLVAPVCTIKSKRTKMPHGYWKDLLNILALSTLAPFLHTPRGPFHRRRSLGPTKMMAAERSAAATPEETHALLTAKNQKAKAAARDRRREVSLVGKWAPTPTPAASHDRVTNISTALGILLHHGGAMSSLSRKVDTSVAVSAEDAHRWVLTPLRAAARVPEPLMAAGRWGEVSCRLINNRHFLRHDAERFEAFLDGVAEGKVKISGATLLPHELLAKVLRLGFARREARVIDAQWDAMIARLRSAGTLDGGLAICDVSGSTGSVFRVGLHTQPILPAVALSLTLAQLAKPPFANTFVTFSADPEIARAMGESGWGMDTDLHAAFVRLLPPLAVRRRVPREEMIKRLFVFSEPRGRARDGAGRGGAEGRGAHERVQPRHDEGVPGRGRRRRRRCRMTDTVVVDERGEEIQPPPRKREMTPLSIMMRALGMQSYDHLAVMD</sequence>
<keyword evidence="2" id="KW-1185">Reference proteome</keyword>
<dbReference type="Proteomes" id="UP001207468">
    <property type="component" value="Unassembled WGS sequence"/>
</dbReference>
<proteinExistence type="predicted"/>